<dbReference type="Proteomes" id="UP000601435">
    <property type="component" value="Unassembled WGS sequence"/>
</dbReference>
<name>A0A813AC87_9DINO</name>
<sequence>MCGSQQAVLQHQQTAGPFEVSAVDSSCGLGREWECGSRSGGGRATVSPDIVCRACRRDRCAALCQGSLQYDANILSDCILAASDRSRKCRWLQWSSFDQGPCRAASQRHGVLFGRCSTGGGMCVVVVVVVLVLWFVCRCGHRKIDRQLDRQMRNQLGGGISRNAFRSCHCTLSAYRSSDPCQELESLENRLEDWESIVQPLQLVTIPWPVAIHSP</sequence>
<dbReference type="EMBL" id="CAJNJA010057943">
    <property type="protein sequence ID" value="CAE7864015.1"/>
    <property type="molecule type" value="Genomic_DNA"/>
</dbReference>
<keyword evidence="3" id="KW-1185">Reference proteome</keyword>
<gene>
    <name evidence="2" type="ORF">SNEC2469_LOCUS27492</name>
</gene>
<evidence type="ECO:0000256" key="1">
    <source>
        <dbReference type="SAM" id="Phobius"/>
    </source>
</evidence>
<evidence type="ECO:0000313" key="3">
    <source>
        <dbReference type="Proteomes" id="UP000601435"/>
    </source>
</evidence>
<feature type="transmembrane region" description="Helical" evidence="1">
    <location>
        <begin position="119"/>
        <end position="137"/>
    </location>
</feature>
<reference evidence="2" key="1">
    <citation type="submission" date="2021-02" db="EMBL/GenBank/DDBJ databases">
        <authorList>
            <person name="Dougan E. K."/>
            <person name="Rhodes N."/>
            <person name="Thang M."/>
            <person name="Chan C."/>
        </authorList>
    </citation>
    <scope>NUCLEOTIDE SEQUENCE</scope>
</reference>
<protein>
    <submittedName>
        <fullName evidence="2">Uncharacterized protein</fullName>
    </submittedName>
</protein>
<proteinExistence type="predicted"/>
<comment type="caution">
    <text evidence="2">The sequence shown here is derived from an EMBL/GenBank/DDBJ whole genome shotgun (WGS) entry which is preliminary data.</text>
</comment>
<dbReference type="AlphaFoldDB" id="A0A813AC87"/>
<keyword evidence="1" id="KW-0472">Membrane</keyword>
<accession>A0A813AC87</accession>
<keyword evidence="1" id="KW-1133">Transmembrane helix</keyword>
<organism evidence="2 3">
    <name type="scientific">Symbiodinium necroappetens</name>
    <dbReference type="NCBI Taxonomy" id="1628268"/>
    <lineage>
        <taxon>Eukaryota</taxon>
        <taxon>Sar</taxon>
        <taxon>Alveolata</taxon>
        <taxon>Dinophyceae</taxon>
        <taxon>Suessiales</taxon>
        <taxon>Symbiodiniaceae</taxon>
        <taxon>Symbiodinium</taxon>
    </lineage>
</organism>
<keyword evidence="1" id="KW-0812">Transmembrane</keyword>
<evidence type="ECO:0000313" key="2">
    <source>
        <dbReference type="EMBL" id="CAE7864015.1"/>
    </source>
</evidence>